<gene>
    <name evidence="2" type="ORF">QO001_001426</name>
</gene>
<evidence type="ECO:0000313" key="2">
    <source>
        <dbReference type="EMBL" id="MDQ0542508.1"/>
    </source>
</evidence>
<dbReference type="AlphaFoldDB" id="A0AAJ1TTZ7"/>
<dbReference type="EMBL" id="JAUSWL010000002">
    <property type="protein sequence ID" value="MDQ0542508.1"/>
    <property type="molecule type" value="Genomic_DNA"/>
</dbReference>
<dbReference type="Proteomes" id="UP001223420">
    <property type="component" value="Unassembled WGS sequence"/>
</dbReference>
<feature type="compositionally biased region" description="Basic and acidic residues" evidence="1">
    <location>
        <begin position="22"/>
        <end position="31"/>
    </location>
</feature>
<evidence type="ECO:0000256" key="1">
    <source>
        <dbReference type="SAM" id="MobiDB-lite"/>
    </source>
</evidence>
<feature type="region of interest" description="Disordered" evidence="1">
    <location>
        <begin position="489"/>
        <end position="557"/>
    </location>
</feature>
<sequence>MTRPPLPLRPPLPPRVPFPAADPKETSRDRWFPASGFEEIKGPDPDRLPPAERDALLSRAVTVTNEAVAARKKGRRAEAAGLHVLAAELRREAGAWAACIENYAPLCRHHLDEGDRATADAYVQKLVFVSNFLGDEAPDGKHIAGAMSVLVALGKLWAAAAIAPLAGEHAKRHEDPCVCGIAGDPAAYAGDGRPKRGKGNPRRDDRALAGRPDSPALNEFRFRAVPVETSAARPAGSPWWSEARPGVEMLVEPPGAGGEGRYWVAHRVSNGIHQAVALPNWSCRAMQAARTMVAVSKADPQGTDGPSAAVLQVCCALEAFINAAIHSIFNSEREKWRLVKLPDYCTDPGVHQGELKPPLEKWGQLPNAIFGAGWIEQQTWFQLTLLFDLRNHLVHFRGDKEEDIFGSGAKLRLVGHLGNHAKMRPAPGHWVDRVLTPELARWAVDLGDKVILAFRTAWAAEGFKFEVIQRGQNDRSDIAAAAEADRLQEMEGRKAASQEYDASQGRPRPRHGLPVTAPSGLRRIAAKSPHAEDGDFIDDGLGNPAMSGHDTGSVPAD</sequence>
<protein>
    <submittedName>
        <fullName evidence="2">Uncharacterized protein</fullName>
    </submittedName>
</protein>
<accession>A0AAJ1TTZ7</accession>
<feature type="region of interest" description="Disordered" evidence="1">
    <location>
        <begin position="189"/>
        <end position="213"/>
    </location>
</feature>
<reference evidence="2" key="1">
    <citation type="submission" date="2023-07" db="EMBL/GenBank/DDBJ databases">
        <title>Genomic Encyclopedia of Type Strains, Phase IV (KMG-IV): sequencing the most valuable type-strain genomes for metagenomic binning, comparative biology and taxonomic classification.</title>
        <authorList>
            <person name="Goeker M."/>
        </authorList>
    </citation>
    <scope>NUCLEOTIDE SEQUENCE</scope>
    <source>
        <strain evidence="2">DSM 19569</strain>
    </source>
</reference>
<name>A0AAJ1TTZ7_9HYPH</name>
<evidence type="ECO:0000313" key="3">
    <source>
        <dbReference type="Proteomes" id="UP001223420"/>
    </source>
</evidence>
<feature type="region of interest" description="Disordered" evidence="1">
    <location>
        <begin position="1"/>
        <end position="48"/>
    </location>
</feature>
<comment type="caution">
    <text evidence="2">The sequence shown here is derived from an EMBL/GenBank/DDBJ whole genome shotgun (WGS) entry which is preliminary data.</text>
</comment>
<proteinExistence type="predicted"/>
<organism evidence="2 3">
    <name type="scientific">Methylobacterium brachiatum</name>
    <dbReference type="NCBI Taxonomy" id="269660"/>
    <lineage>
        <taxon>Bacteria</taxon>
        <taxon>Pseudomonadati</taxon>
        <taxon>Pseudomonadota</taxon>
        <taxon>Alphaproteobacteria</taxon>
        <taxon>Hyphomicrobiales</taxon>
        <taxon>Methylobacteriaceae</taxon>
        <taxon>Methylobacterium</taxon>
    </lineage>
</organism>
<dbReference type="RefSeq" id="WP_230365806.1">
    <property type="nucleotide sequence ID" value="NZ_JAJALK010000003.1"/>
</dbReference>
<feature type="compositionally biased region" description="Pro residues" evidence="1">
    <location>
        <begin position="1"/>
        <end position="17"/>
    </location>
</feature>
<feature type="compositionally biased region" description="Basic and acidic residues" evidence="1">
    <location>
        <begin position="38"/>
        <end position="48"/>
    </location>
</feature>